<gene>
    <name evidence="3" type="ORF">RQC66_27855</name>
</gene>
<dbReference type="InterPro" id="IPR006115">
    <property type="entry name" value="6PGDH_NADP-bd"/>
</dbReference>
<organism evidence="3 4">
    <name type="scientific">Streptomyces justiciae</name>
    <dbReference type="NCBI Taxonomy" id="2780140"/>
    <lineage>
        <taxon>Bacteria</taxon>
        <taxon>Bacillati</taxon>
        <taxon>Actinomycetota</taxon>
        <taxon>Actinomycetes</taxon>
        <taxon>Kitasatosporales</taxon>
        <taxon>Streptomycetaceae</taxon>
        <taxon>Streptomyces</taxon>
    </lineage>
</organism>
<dbReference type="InterPro" id="IPR036291">
    <property type="entry name" value="NAD(P)-bd_dom_sf"/>
</dbReference>
<dbReference type="RefSeq" id="WP_256784801.1">
    <property type="nucleotide sequence ID" value="NZ_JAMXPJ020000023.1"/>
</dbReference>
<feature type="domain" description="Phosphogluconate dehydrogenase NAD-binding putative C-terminal" evidence="2">
    <location>
        <begin position="190"/>
        <end position="258"/>
    </location>
</feature>
<dbReference type="SUPFAM" id="SSF51735">
    <property type="entry name" value="NAD(P)-binding Rossmann-fold domains"/>
    <property type="match status" value="1"/>
</dbReference>
<dbReference type="Proteomes" id="UP001257948">
    <property type="component" value="Unassembled WGS sequence"/>
</dbReference>
<keyword evidence="4" id="KW-1185">Reference proteome</keyword>
<evidence type="ECO:0000313" key="4">
    <source>
        <dbReference type="Proteomes" id="UP001257948"/>
    </source>
</evidence>
<dbReference type="Gene3D" id="3.40.50.720">
    <property type="entry name" value="NAD(P)-binding Rossmann-like Domain"/>
    <property type="match status" value="1"/>
</dbReference>
<dbReference type="PANTHER" id="PTHR43580:SF2">
    <property type="entry name" value="CYTOKINE-LIKE NUCLEAR FACTOR N-PAC"/>
    <property type="match status" value="1"/>
</dbReference>
<dbReference type="SUPFAM" id="SSF48179">
    <property type="entry name" value="6-phosphogluconate dehydrogenase C-terminal domain-like"/>
    <property type="match status" value="1"/>
</dbReference>
<dbReference type="EMBL" id="JAVTLL010000020">
    <property type="protein sequence ID" value="MDT7844536.1"/>
    <property type="molecule type" value="Genomic_DNA"/>
</dbReference>
<dbReference type="InterPro" id="IPR015814">
    <property type="entry name" value="Pgluconate_DH_NAD-bd_C"/>
</dbReference>
<accession>A0ABU3LZ61</accession>
<feature type="domain" description="6-phosphogluconate dehydrogenase NADP-binding" evidence="1">
    <location>
        <begin position="11"/>
        <end position="149"/>
    </location>
</feature>
<sequence>MTTTVTLLHPGAMGAPVGGQAARTGVRVLYVPEGRGPASVERARQAGLEAAESLASALSVSDLVLSICPPHAAEDVAHEVLEHDFRGVYVEANAISPDRATRIGKACAERGALMVDGSIIGGPPADGSGPRLYLSGDAEAVARTAALFDGTEVVARPLDAEIGAASALKMAYASFQKSARVLAAVSHALAASHGVGEELAEEGRALTARILAEVDHFPSVAARAWRWAPEMAEIAAALDAVGLPPDLAEASAAVVRRWNGDKDRFDLPLEDVFAHLHTPVGPATDNVTGPTG</sequence>
<dbReference type="Pfam" id="PF03446">
    <property type="entry name" value="NAD_binding_2"/>
    <property type="match status" value="1"/>
</dbReference>
<comment type="caution">
    <text evidence="3">The sequence shown here is derived from an EMBL/GenBank/DDBJ whole genome shotgun (WGS) entry which is preliminary data.</text>
</comment>
<dbReference type="InterPro" id="IPR008927">
    <property type="entry name" value="6-PGluconate_DH-like_C_sf"/>
</dbReference>
<protein>
    <submittedName>
        <fullName evidence="3">DUF1932 domain-containing protein</fullName>
    </submittedName>
</protein>
<reference evidence="4" key="1">
    <citation type="submission" date="2023-07" db="EMBL/GenBank/DDBJ databases">
        <title>Draft genome sequence of the endophytic actinobacterium Streptomyces justiciae WPN32, a potential antibiotic producer.</title>
        <authorList>
            <person name="Yasawong M."/>
            <person name="Pana W."/>
            <person name="Ganta P."/>
            <person name="Santapan N."/>
            <person name="Songngamsuk T."/>
            <person name="Phatcharaharikarn M."/>
            <person name="Kerdtoob S."/>
            <person name="Nantapong N."/>
        </authorList>
    </citation>
    <scope>NUCLEOTIDE SEQUENCE [LARGE SCALE GENOMIC DNA]</scope>
    <source>
        <strain evidence="4">WPN32</strain>
    </source>
</reference>
<dbReference type="InterPro" id="IPR013328">
    <property type="entry name" value="6PGD_dom2"/>
</dbReference>
<evidence type="ECO:0000259" key="2">
    <source>
        <dbReference type="Pfam" id="PF09130"/>
    </source>
</evidence>
<name>A0ABU3LZ61_9ACTN</name>
<evidence type="ECO:0000259" key="1">
    <source>
        <dbReference type="Pfam" id="PF03446"/>
    </source>
</evidence>
<dbReference type="Gene3D" id="1.10.1040.10">
    <property type="entry name" value="N-(1-d-carboxylethyl)-l-norvaline Dehydrogenase, domain 2"/>
    <property type="match status" value="1"/>
</dbReference>
<dbReference type="PANTHER" id="PTHR43580">
    <property type="entry name" value="OXIDOREDUCTASE GLYR1-RELATED"/>
    <property type="match status" value="1"/>
</dbReference>
<evidence type="ECO:0000313" key="3">
    <source>
        <dbReference type="EMBL" id="MDT7844536.1"/>
    </source>
</evidence>
<proteinExistence type="predicted"/>
<dbReference type="InterPro" id="IPR051265">
    <property type="entry name" value="HIBADH-related_NP60_sf"/>
</dbReference>
<dbReference type="Pfam" id="PF09130">
    <property type="entry name" value="DUF1932"/>
    <property type="match status" value="1"/>
</dbReference>